<proteinExistence type="predicted"/>
<dbReference type="Pfam" id="PF06472">
    <property type="entry name" value="ABC_membrane_2"/>
    <property type="match status" value="1"/>
</dbReference>
<feature type="transmembrane region" description="Helical" evidence="8">
    <location>
        <begin position="28"/>
        <end position="49"/>
    </location>
</feature>
<comment type="caution">
    <text evidence="11">The sequence shown here is derived from an EMBL/GenBank/DDBJ whole genome shotgun (WGS) entry which is preliminary data.</text>
</comment>
<keyword evidence="6 8" id="KW-1133">Transmembrane helix</keyword>
<dbReference type="InterPro" id="IPR011527">
    <property type="entry name" value="ABC1_TM_dom"/>
</dbReference>
<dbReference type="InterPro" id="IPR003593">
    <property type="entry name" value="AAA+_ATPase"/>
</dbReference>
<keyword evidence="5" id="KW-0067">ATP-binding</keyword>
<dbReference type="PROSITE" id="PS50929">
    <property type="entry name" value="ABC_TM1F"/>
    <property type="match status" value="1"/>
</dbReference>
<dbReference type="RefSeq" id="WP_128421179.1">
    <property type="nucleotide sequence ID" value="NZ_CP049017.1"/>
</dbReference>
<evidence type="ECO:0000256" key="3">
    <source>
        <dbReference type="ARBA" id="ARBA00022692"/>
    </source>
</evidence>
<dbReference type="PANTHER" id="PTHR11384:SF59">
    <property type="entry name" value="LYSOSOMAL COBALAMIN TRANSPORTER ABCD4"/>
    <property type="match status" value="1"/>
</dbReference>
<dbReference type="Gene3D" id="1.20.1560.10">
    <property type="entry name" value="ABC transporter type 1, transmembrane domain"/>
    <property type="match status" value="1"/>
</dbReference>
<evidence type="ECO:0000256" key="4">
    <source>
        <dbReference type="ARBA" id="ARBA00022741"/>
    </source>
</evidence>
<accession>A0A2S6ZCD2</accession>
<feature type="domain" description="ABC transmembrane type-1" evidence="10">
    <location>
        <begin position="31"/>
        <end position="333"/>
    </location>
</feature>
<keyword evidence="2" id="KW-0813">Transport</keyword>
<evidence type="ECO:0000313" key="12">
    <source>
        <dbReference type="Proteomes" id="UP000239898"/>
    </source>
</evidence>
<gene>
    <name evidence="11" type="ORF">XthCFBP4691_15175</name>
</gene>
<dbReference type="Proteomes" id="UP000239898">
    <property type="component" value="Unassembled WGS sequence"/>
</dbReference>
<organism evidence="11 12">
    <name type="scientific">Xanthomonas theicola</name>
    <dbReference type="NCBI Taxonomy" id="56464"/>
    <lineage>
        <taxon>Bacteria</taxon>
        <taxon>Pseudomonadati</taxon>
        <taxon>Pseudomonadota</taxon>
        <taxon>Gammaproteobacteria</taxon>
        <taxon>Lysobacterales</taxon>
        <taxon>Lysobacteraceae</taxon>
        <taxon>Xanthomonas</taxon>
    </lineage>
</organism>
<dbReference type="PROSITE" id="PS00211">
    <property type="entry name" value="ABC_TRANSPORTER_1"/>
    <property type="match status" value="1"/>
</dbReference>
<feature type="transmembrane region" description="Helical" evidence="8">
    <location>
        <begin position="189"/>
        <end position="210"/>
    </location>
</feature>
<dbReference type="SUPFAM" id="SSF90123">
    <property type="entry name" value="ABC transporter transmembrane region"/>
    <property type="match status" value="1"/>
</dbReference>
<feature type="transmembrane region" description="Helical" evidence="8">
    <location>
        <begin position="150"/>
        <end position="169"/>
    </location>
</feature>
<feature type="domain" description="ABC transporter" evidence="9">
    <location>
        <begin position="370"/>
        <end position="565"/>
    </location>
</feature>
<dbReference type="InterPro" id="IPR017871">
    <property type="entry name" value="ABC_transporter-like_CS"/>
</dbReference>
<evidence type="ECO:0000259" key="9">
    <source>
        <dbReference type="PROSITE" id="PS50893"/>
    </source>
</evidence>
<dbReference type="InterPro" id="IPR027417">
    <property type="entry name" value="P-loop_NTPase"/>
</dbReference>
<dbReference type="PANTHER" id="PTHR11384">
    <property type="entry name" value="ATP-BINDING CASSETTE, SUB-FAMILY D MEMBER"/>
    <property type="match status" value="1"/>
</dbReference>
<dbReference type="OrthoDB" id="9810134at2"/>
<dbReference type="EMBL" id="MIGX01000088">
    <property type="protein sequence ID" value="PPT87756.1"/>
    <property type="molecule type" value="Genomic_DNA"/>
</dbReference>
<evidence type="ECO:0000313" key="11">
    <source>
        <dbReference type="EMBL" id="PPT87756.1"/>
    </source>
</evidence>
<comment type="subcellular location">
    <subcellularLocation>
        <location evidence="1">Cell membrane</location>
        <topology evidence="1">Multi-pass membrane protein</topology>
    </subcellularLocation>
</comment>
<keyword evidence="4" id="KW-0547">Nucleotide-binding</keyword>
<dbReference type="GO" id="GO:0005886">
    <property type="term" value="C:plasma membrane"/>
    <property type="evidence" value="ECO:0007669"/>
    <property type="project" value="UniProtKB-SubCell"/>
</dbReference>
<keyword evidence="7 8" id="KW-0472">Membrane</keyword>
<dbReference type="InterPro" id="IPR036640">
    <property type="entry name" value="ABC1_TM_sf"/>
</dbReference>
<reference evidence="11 12" key="1">
    <citation type="submission" date="2016-08" db="EMBL/GenBank/DDBJ databases">
        <title>Evolution of the type three secretion system and type three effector repertoires in Xanthomonas.</title>
        <authorList>
            <person name="Merda D."/>
            <person name="Briand M."/>
            <person name="Bosis E."/>
            <person name="Rousseau C."/>
            <person name="Portier P."/>
            <person name="Jacques M.-A."/>
            <person name="Fischer-Le Saux M."/>
        </authorList>
    </citation>
    <scope>NUCLEOTIDE SEQUENCE [LARGE SCALE GENOMIC DNA]</scope>
    <source>
        <strain evidence="11 12">CFBP 4691</strain>
    </source>
</reference>
<name>A0A2S6ZCD2_9XANT</name>
<protein>
    <recommendedName>
        <fullName evidence="13">ABC transporter ATP-binding protein</fullName>
    </recommendedName>
</protein>
<evidence type="ECO:0000256" key="8">
    <source>
        <dbReference type="SAM" id="Phobius"/>
    </source>
</evidence>
<evidence type="ECO:0000259" key="10">
    <source>
        <dbReference type="PROSITE" id="PS50929"/>
    </source>
</evidence>
<dbReference type="InterPro" id="IPR003439">
    <property type="entry name" value="ABC_transporter-like_ATP-bd"/>
</dbReference>
<keyword evidence="3 8" id="KW-0812">Transmembrane</keyword>
<dbReference type="SUPFAM" id="SSF52540">
    <property type="entry name" value="P-loop containing nucleoside triphosphate hydrolases"/>
    <property type="match status" value="1"/>
</dbReference>
<evidence type="ECO:0000256" key="2">
    <source>
        <dbReference type="ARBA" id="ARBA00022448"/>
    </source>
</evidence>
<evidence type="ECO:0000256" key="6">
    <source>
        <dbReference type="ARBA" id="ARBA00022989"/>
    </source>
</evidence>
<dbReference type="GO" id="GO:0140359">
    <property type="term" value="F:ABC-type transporter activity"/>
    <property type="evidence" value="ECO:0007669"/>
    <property type="project" value="InterPro"/>
</dbReference>
<dbReference type="GO" id="GO:0016887">
    <property type="term" value="F:ATP hydrolysis activity"/>
    <property type="evidence" value="ECO:0007669"/>
    <property type="project" value="InterPro"/>
</dbReference>
<dbReference type="PROSITE" id="PS50893">
    <property type="entry name" value="ABC_TRANSPORTER_2"/>
    <property type="match status" value="1"/>
</dbReference>
<keyword evidence="12" id="KW-1185">Reference proteome</keyword>
<dbReference type="InterPro" id="IPR050835">
    <property type="entry name" value="ABC_transporter_sub-D"/>
</dbReference>
<evidence type="ECO:0000256" key="1">
    <source>
        <dbReference type="ARBA" id="ARBA00004651"/>
    </source>
</evidence>
<dbReference type="SMART" id="SM00382">
    <property type="entry name" value="AAA"/>
    <property type="match status" value="1"/>
</dbReference>
<sequence length="567" mass="62747">MKQGSAGAAGQVGFWRLICPYWGSERRWLALTLAGAVLAIAFTQVSVALWLNRLAGQLTDALLLRDWQALKPVFLETLLAAMLSVAMSNGGRLLRQWLAFDWRSWLTASYLDRWTRGKVFYEIERAGTLDNADQRIAEDIDEFTTKTLDLALNCIVASVNIVTFSIVLWGLSGVLQVPLGGITVAIPGYMLIAAVLIVLVELAITHWLGWPLIGLNMRKKQVEADFRHLGMQLREYAEQIAFYHGQRVERERLGRRWRAVHGNWRALQWRTAKFLFGRDLFAETNVVIPTLLAMPRYLSGAISLGGVTRSAGAYNSVRSSLMFFVTAYEIFTQWRAAGNRLGALAAAMARAEHSGEQARIVHAAAGGPVLSTGTLQLWAPDGGLLAQLPPLRIERGQRWLLRGRSGAGKSSVLRALAGLWPFGQGRIGLPDGASLFVPQRSYVPEGSLKAALCYPGRAEDFDDARCLEALRACGLPQLGGCLHQRARWQQRLSGGEQQRLAFVRVLLQRPDFVFLDEVTSALDEDAERELYALLFERLPDSAIVSVAHRASVAALHDDSVEVRPAPR</sequence>
<dbReference type="Gene3D" id="3.40.50.300">
    <property type="entry name" value="P-loop containing nucleotide triphosphate hydrolases"/>
    <property type="match status" value="1"/>
</dbReference>
<evidence type="ECO:0008006" key="13">
    <source>
        <dbReference type="Google" id="ProtNLM"/>
    </source>
</evidence>
<evidence type="ECO:0000256" key="7">
    <source>
        <dbReference type="ARBA" id="ARBA00023136"/>
    </source>
</evidence>
<evidence type="ECO:0000256" key="5">
    <source>
        <dbReference type="ARBA" id="ARBA00022840"/>
    </source>
</evidence>
<dbReference type="AlphaFoldDB" id="A0A2S6ZCD2"/>
<dbReference type="CDD" id="cd03223">
    <property type="entry name" value="ABCD_peroxisomal_ALDP"/>
    <property type="match status" value="1"/>
</dbReference>
<dbReference type="GO" id="GO:0005524">
    <property type="term" value="F:ATP binding"/>
    <property type="evidence" value="ECO:0007669"/>
    <property type="project" value="UniProtKB-KW"/>
</dbReference>
<dbReference type="Pfam" id="PF00005">
    <property type="entry name" value="ABC_tran"/>
    <property type="match status" value="1"/>
</dbReference>